<feature type="non-terminal residue" evidence="1">
    <location>
        <position position="43"/>
    </location>
</feature>
<gene>
    <name evidence="1" type="ORF">S12H4_58306</name>
</gene>
<reference evidence="1" key="1">
    <citation type="journal article" date="2014" name="Front. Microbiol.">
        <title>High frequency of phylogenetically diverse reductive dehalogenase-homologous genes in deep subseafloor sedimentary metagenomes.</title>
        <authorList>
            <person name="Kawai M."/>
            <person name="Futagami T."/>
            <person name="Toyoda A."/>
            <person name="Takaki Y."/>
            <person name="Nishi S."/>
            <person name="Hori S."/>
            <person name="Arai W."/>
            <person name="Tsubouchi T."/>
            <person name="Morono Y."/>
            <person name="Uchiyama I."/>
            <person name="Ito T."/>
            <person name="Fujiyama A."/>
            <person name="Inagaki F."/>
            <person name="Takami H."/>
        </authorList>
    </citation>
    <scope>NUCLEOTIDE SEQUENCE</scope>
    <source>
        <strain evidence="1">Expedition CK06-06</strain>
    </source>
</reference>
<dbReference type="EMBL" id="BARW01037846">
    <property type="protein sequence ID" value="GAJ18555.1"/>
    <property type="molecule type" value="Genomic_DNA"/>
</dbReference>
<dbReference type="AlphaFoldDB" id="X1VZJ3"/>
<comment type="caution">
    <text evidence="1">The sequence shown here is derived from an EMBL/GenBank/DDBJ whole genome shotgun (WGS) entry which is preliminary data.</text>
</comment>
<organism evidence="1">
    <name type="scientific">marine sediment metagenome</name>
    <dbReference type="NCBI Taxonomy" id="412755"/>
    <lineage>
        <taxon>unclassified sequences</taxon>
        <taxon>metagenomes</taxon>
        <taxon>ecological metagenomes</taxon>
    </lineage>
</organism>
<evidence type="ECO:0000313" key="1">
    <source>
        <dbReference type="EMBL" id="GAJ18555.1"/>
    </source>
</evidence>
<protein>
    <submittedName>
        <fullName evidence="1">Uncharacterized protein</fullName>
    </submittedName>
</protein>
<accession>X1VZJ3</accession>
<name>X1VZJ3_9ZZZZ</name>
<proteinExistence type="predicted"/>
<sequence>MLLQLVANLKTDRLAKDEGLSHYPKATLASIQQPRSFILVTNS</sequence>